<feature type="chain" id="PRO_5039641045" description="Peptidase M10 metallopeptidase domain-containing protein" evidence="5">
    <location>
        <begin position="25"/>
        <end position="254"/>
    </location>
</feature>
<accession>A0A0R1HMC3</accession>
<protein>
    <recommendedName>
        <fullName evidence="6">Peptidase M10 metallopeptidase domain-containing protein</fullName>
    </recommendedName>
</protein>
<keyword evidence="4" id="KW-0862">Zinc</keyword>
<dbReference type="STRING" id="1302272.FC96_GL002378"/>
<evidence type="ECO:0000256" key="5">
    <source>
        <dbReference type="SAM" id="SignalP"/>
    </source>
</evidence>
<comment type="caution">
    <text evidence="7">The sequence shown here is derived from an EMBL/GenBank/DDBJ whole genome shotgun (WGS) entry which is preliminary data.</text>
</comment>
<keyword evidence="1" id="KW-0645">Protease</keyword>
<dbReference type="EMBL" id="AZCX01000007">
    <property type="protein sequence ID" value="KRK47654.1"/>
    <property type="molecule type" value="Genomic_DNA"/>
</dbReference>
<sequence length="254" mass="28068">MRRMIIGLAAMSIGFIAMISQATAKATPAPSQTLISQPTETLQTTEMKLLKKYRINLAYQTAFDSQHQVWVIDKTATPAIATALTKAMAYWNDELGTAVFNAGSAGKATVTVKWTTQKAATDSGLAWWAPKTETLKVNKGTYQHELADITKYMKRHYRADETPTLSKKAAYAQITDSAAQQARTVEYARILTHELGHILGLGHSTNRSDLMYPGLGFGDLYDLDKVSADTIWQTPLTETDGARGQLAYRFEKLK</sequence>
<dbReference type="Pfam" id="PF00413">
    <property type="entry name" value="Peptidase_M10"/>
    <property type="match status" value="1"/>
</dbReference>
<feature type="domain" description="Peptidase M10 metallopeptidase" evidence="6">
    <location>
        <begin position="77"/>
        <end position="215"/>
    </location>
</feature>
<dbReference type="InterPro" id="IPR001818">
    <property type="entry name" value="Pept_M10_metallopeptidase"/>
</dbReference>
<evidence type="ECO:0000313" key="7">
    <source>
        <dbReference type="EMBL" id="KRK47654.1"/>
    </source>
</evidence>
<evidence type="ECO:0000256" key="2">
    <source>
        <dbReference type="ARBA" id="ARBA00022723"/>
    </source>
</evidence>
<gene>
    <name evidence="7" type="ORF">FC96_GL002378</name>
</gene>
<dbReference type="Gene3D" id="3.40.390.10">
    <property type="entry name" value="Collagenase (Catalytic Domain)"/>
    <property type="match status" value="1"/>
</dbReference>
<organism evidence="7 8">
    <name type="scientific">Secundilactobacillus kimchicus JCM 15530</name>
    <dbReference type="NCBI Taxonomy" id="1302272"/>
    <lineage>
        <taxon>Bacteria</taxon>
        <taxon>Bacillati</taxon>
        <taxon>Bacillota</taxon>
        <taxon>Bacilli</taxon>
        <taxon>Lactobacillales</taxon>
        <taxon>Lactobacillaceae</taxon>
        <taxon>Secundilactobacillus</taxon>
    </lineage>
</organism>
<dbReference type="Proteomes" id="UP000050911">
    <property type="component" value="Unassembled WGS sequence"/>
</dbReference>
<evidence type="ECO:0000259" key="6">
    <source>
        <dbReference type="Pfam" id="PF00413"/>
    </source>
</evidence>
<proteinExistence type="predicted"/>
<name>A0A0R1HMC3_9LACO</name>
<dbReference type="GO" id="GO:0004222">
    <property type="term" value="F:metalloendopeptidase activity"/>
    <property type="evidence" value="ECO:0007669"/>
    <property type="project" value="InterPro"/>
</dbReference>
<reference evidence="7 8" key="1">
    <citation type="journal article" date="2015" name="Genome Announc.">
        <title>Expanding the biotechnology potential of lactobacilli through comparative genomics of 213 strains and associated genera.</title>
        <authorList>
            <person name="Sun Z."/>
            <person name="Harris H.M."/>
            <person name="McCann A."/>
            <person name="Guo C."/>
            <person name="Argimon S."/>
            <person name="Zhang W."/>
            <person name="Yang X."/>
            <person name="Jeffery I.B."/>
            <person name="Cooney J.C."/>
            <person name="Kagawa T.F."/>
            <person name="Liu W."/>
            <person name="Song Y."/>
            <person name="Salvetti E."/>
            <person name="Wrobel A."/>
            <person name="Rasinkangas P."/>
            <person name="Parkhill J."/>
            <person name="Rea M.C."/>
            <person name="O'Sullivan O."/>
            <person name="Ritari J."/>
            <person name="Douillard F.P."/>
            <person name="Paul Ross R."/>
            <person name="Yang R."/>
            <person name="Briner A.E."/>
            <person name="Felis G.E."/>
            <person name="de Vos W.M."/>
            <person name="Barrangou R."/>
            <person name="Klaenhammer T.R."/>
            <person name="Caufield P.W."/>
            <person name="Cui Y."/>
            <person name="Zhang H."/>
            <person name="O'Toole P.W."/>
        </authorList>
    </citation>
    <scope>NUCLEOTIDE SEQUENCE [LARGE SCALE GENOMIC DNA]</scope>
    <source>
        <strain evidence="7 8">JCM 15530</strain>
    </source>
</reference>
<dbReference type="GO" id="GO:0006508">
    <property type="term" value="P:proteolysis"/>
    <property type="evidence" value="ECO:0007669"/>
    <property type="project" value="UniProtKB-KW"/>
</dbReference>
<dbReference type="RefSeq" id="WP_056942806.1">
    <property type="nucleotide sequence ID" value="NZ_AZCX01000007.1"/>
</dbReference>
<evidence type="ECO:0000313" key="8">
    <source>
        <dbReference type="Proteomes" id="UP000050911"/>
    </source>
</evidence>
<dbReference type="AlphaFoldDB" id="A0A0R1HMC3"/>
<dbReference type="SUPFAM" id="SSF55486">
    <property type="entry name" value="Metalloproteases ('zincins'), catalytic domain"/>
    <property type="match status" value="1"/>
</dbReference>
<keyword evidence="5" id="KW-0732">Signal</keyword>
<keyword evidence="3" id="KW-0378">Hydrolase</keyword>
<dbReference type="GO" id="GO:0031012">
    <property type="term" value="C:extracellular matrix"/>
    <property type="evidence" value="ECO:0007669"/>
    <property type="project" value="InterPro"/>
</dbReference>
<dbReference type="GO" id="GO:0008270">
    <property type="term" value="F:zinc ion binding"/>
    <property type="evidence" value="ECO:0007669"/>
    <property type="project" value="InterPro"/>
</dbReference>
<evidence type="ECO:0000256" key="4">
    <source>
        <dbReference type="ARBA" id="ARBA00022833"/>
    </source>
</evidence>
<evidence type="ECO:0000256" key="3">
    <source>
        <dbReference type="ARBA" id="ARBA00022801"/>
    </source>
</evidence>
<dbReference type="OrthoDB" id="2298782at2"/>
<dbReference type="InterPro" id="IPR024079">
    <property type="entry name" value="MetalloPept_cat_dom_sf"/>
</dbReference>
<feature type="signal peptide" evidence="5">
    <location>
        <begin position="1"/>
        <end position="24"/>
    </location>
</feature>
<keyword evidence="2" id="KW-0479">Metal-binding</keyword>
<keyword evidence="8" id="KW-1185">Reference proteome</keyword>
<evidence type="ECO:0000256" key="1">
    <source>
        <dbReference type="ARBA" id="ARBA00022670"/>
    </source>
</evidence>
<dbReference type="PATRIC" id="fig|1302272.5.peg.2429"/>